<proteinExistence type="predicted"/>
<accession>A0A812D3L6</accession>
<evidence type="ECO:0000313" key="6">
    <source>
        <dbReference type="EMBL" id="CAE1287286.1"/>
    </source>
</evidence>
<dbReference type="InterPro" id="IPR002293">
    <property type="entry name" value="AA/rel_permease1"/>
</dbReference>
<feature type="transmembrane region" description="Helical" evidence="5">
    <location>
        <begin position="132"/>
        <end position="155"/>
    </location>
</feature>
<dbReference type="PANTHER" id="PTHR11785">
    <property type="entry name" value="AMINO ACID TRANSPORTER"/>
    <property type="match status" value="1"/>
</dbReference>
<dbReference type="AlphaFoldDB" id="A0A812D3L6"/>
<keyword evidence="7" id="KW-1185">Reference proteome</keyword>
<dbReference type="EMBL" id="CAHIKZ030002457">
    <property type="protein sequence ID" value="CAE1287286.1"/>
    <property type="molecule type" value="Genomic_DNA"/>
</dbReference>
<evidence type="ECO:0000256" key="2">
    <source>
        <dbReference type="ARBA" id="ARBA00022692"/>
    </source>
</evidence>
<sequence length="187" mass="20719">MTVNHLFVISAAALESYFYCIEWFGHGGKRAPISLQEKEGGADKRYEQARCKISKLHVFPVEFRNVFIIYSSFRPQSLLKGAGGSFGVAFLLWILCGLLSYTGALCFAELGVRVKSSGGHYVYVKESYGDRVGFMFLWAQCILILPMGLSIAALATAEYILRPAFLDCPAWIPREGKRSIATAALCK</sequence>
<gene>
    <name evidence="6" type="ORF">SPHA_46503</name>
</gene>
<evidence type="ECO:0000256" key="5">
    <source>
        <dbReference type="SAM" id="Phobius"/>
    </source>
</evidence>
<dbReference type="Proteomes" id="UP000597762">
    <property type="component" value="Unassembled WGS sequence"/>
</dbReference>
<dbReference type="InterPro" id="IPR050598">
    <property type="entry name" value="AminoAcid_Transporter"/>
</dbReference>
<dbReference type="PANTHER" id="PTHR11785:SF528">
    <property type="entry name" value="AMINO ACID TRANSPORTER PROTEIN JHI-21"/>
    <property type="match status" value="1"/>
</dbReference>
<dbReference type="GO" id="GO:0015179">
    <property type="term" value="F:L-amino acid transmembrane transporter activity"/>
    <property type="evidence" value="ECO:0007669"/>
    <property type="project" value="TreeGrafter"/>
</dbReference>
<dbReference type="GO" id="GO:0016020">
    <property type="term" value="C:membrane"/>
    <property type="evidence" value="ECO:0007669"/>
    <property type="project" value="UniProtKB-SubCell"/>
</dbReference>
<protein>
    <submittedName>
        <fullName evidence="6">SLC7A11</fullName>
    </submittedName>
</protein>
<comment type="subcellular location">
    <subcellularLocation>
        <location evidence="1">Membrane</location>
        <topology evidence="1">Multi-pass membrane protein</topology>
    </subcellularLocation>
</comment>
<evidence type="ECO:0000256" key="3">
    <source>
        <dbReference type="ARBA" id="ARBA00022989"/>
    </source>
</evidence>
<dbReference type="Pfam" id="PF13520">
    <property type="entry name" value="AA_permease_2"/>
    <property type="match status" value="1"/>
</dbReference>
<feature type="transmembrane region" description="Helical" evidence="5">
    <location>
        <begin position="86"/>
        <end position="112"/>
    </location>
</feature>
<dbReference type="Gene3D" id="1.20.1740.10">
    <property type="entry name" value="Amino acid/polyamine transporter I"/>
    <property type="match status" value="1"/>
</dbReference>
<dbReference type="OrthoDB" id="10062876at2759"/>
<name>A0A812D3L6_ACAPH</name>
<reference evidence="6" key="1">
    <citation type="submission" date="2021-01" db="EMBL/GenBank/DDBJ databases">
        <authorList>
            <person name="Li R."/>
            <person name="Bekaert M."/>
        </authorList>
    </citation>
    <scope>NUCLEOTIDE SEQUENCE</scope>
    <source>
        <strain evidence="6">Farmed</strain>
    </source>
</reference>
<comment type="caution">
    <text evidence="6">The sequence shown here is derived from an EMBL/GenBank/DDBJ whole genome shotgun (WGS) entry which is preliminary data.</text>
</comment>
<keyword evidence="4 5" id="KW-0472">Membrane</keyword>
<keyword evidence="2 5" id="KW-0812">Transmembrane</keyword>
<keyword evidence="3 5" id="KW-1133">Transmembrane helix</keyword>
<organism evidence="6 7">
    <name type="scientific">Acanthosepion pharaonis</name>
    <name type="common">Pharaoh cuttlefish</name>
    <name type="synonym">Sepia pharaonis</name>
    <dbReference type="NCBI Taxonomy" id="158019"/>
    <lineage>
        <taxon>Eukaryota</taxon>
        <taxon>Metazoa</taxon>
        <taxon>Spiralia</taxon>
        <taxon>Lophotrochozoa</taxon>
        <taxon>Mollusca</taxon>
        <taxon>Cephalopoda</taxon>
        <taxon>Coleoidea</taxon>
        <taxon>Decapodiformes</taxon>
        <taxon>Sepiida</taxon>
        <taxon>Sepiina</taxon>
        <taxon>Sepiidae</taxon>
        <taxon>Acanthosepion</taxon>
    </lineage>
</organism>
<evidence type="ECO:0000256" key="4">
    <source>
        <dbReference type="ARBA" id="ARBA00023136"/>
    </source>
</evidence>
<evidence type="ECO:0000313" key="7">
    <source>
        <dbReference type="Proteomes" id="UP000597762"/>
    </source>
</evidence>
<evidence type="ECO:0000256" key="1">
    <source>
        <dbReference type="ARBA" id="ARBA00004141"/>
    </source>
</evidence>